<dbReference type="OrthoDB" id="2382414at2"/>
<reference evidence="2 3" key="1">
    <citation type="journal article" date="2000" name="Nucleic Acids Res.">
        <title>Complete genome sequence of the alkaliphilic bacterium Bacillus halodurans and genomic sequence comparison with Bacillus subtilis.</title>
        <authorList>
            <person name="Takami H."/>
            <person name="Nakasone K."/>
            <person name="Takaki Y."/>
            <person name="Maeno G."/>
            <person name="Sasaki R."/>
            <person name="Masui N."/>
            <person name="Fuji F."/>
            <person name="Hirama C."/>
            <person name="Nakamura Y."/>
            <person name="Ogasawara N."/>
            <person name="Kuhara S."/>
            <person name="Horikoshi K."/>
        </authorList>
    </citation>
    <scope>NUCLEOTIDE SEQUENCE [LARGE SCALE GENOMIC DNA]</scope>
    <source>
        <strain evidence="3">ATCC BAA-125 / DSM 18197 / FERM 7344 / JCM 9153 / C-125</strain>
    </source>
</reference>
<dbReference type="RefSeq" id="WP_010899270.1">
    <property type="nucleotide sequence ID" value="NC_002570.2"/>
</dbReference>
<dbReference type="AlphaFoldDB" id="Q9K880"/>
<evidence type="ECO:0000313" key="3">
    <source>
        <dbReference type="Proteomes" id="UP000001258"/>
    </source>
</evidence>
<proteinExistence type="predicted"/>
<organism evidence="2 3">
    <name type="scientific">Halalkalibacterium halodurans (strain ATCC BAA-125 / DSM 18197 / FERM 7344 / JCM 9153 / C-125)</name>
    <name type="common">Bacillus halodurans</name>
    <dbReference type="NCBI Taxonomy" id="272558"/>
    <lineage>
        <taxon>Bacteria</taxon>
        <taxon>Bacillati</taxon>
        <taxon>Bacillota</taxon>
        <taxon>Bacilli</taxon>
        <taxon>Bacillales</taxon>
        <taxon>Bacillaceae</taxon>
        <taxon>Halalkalibacterium (ex Joshi et al. 2022)</taxon>
    </lineage>
</organism>
<accession>Q9K880</accession>
<dbReference type="STRING" id="272558.gene:10729038"/>
<evidence type="ECO:0000313" key="2">
    <source>
        <dbReference type="EMBL" id="BAB06845.1"/>
    </source>
</evidence>
<dbReference type="KEGG" id="bha:BH3126"/>
<dbReference type="Proteomes" id="UP000001258">
    <property type="component" value="Chromosome"/>
</dbReference>
<protein>
    <submittedName>
        <fullName evidence="2">BH3126 protein</fullName>
    </submittedName>
</protein>
<evidence type="ECO:0000256" key="1">
    <source>
        <dbReference type="SAM" id="MobiDB-lite"/>
    </source>
</evidence>
<gene>
    <name evidence="2" type="ordered locus">BH3126</name>
</gene>
<keyword evidence="3" id="KW-1185">Reference proteome</keyword>
<feature type="region of interest" description="Disordered" evidence="1">
    <location>
        <begin position="39"/>
        <end position="67"/>
    </location>
</feature>
<dbReference type="PIR" id="F84040">
    <property type="entry name" value="F84040"/>
</dbReference>
<dbReference type="InterPro" id="IPR018743">
    <property type="entry name" value="DUF2292"/>
</dbReference>
<sequence length="67" mass="7735">MAYHDPEKIEEIKKAIEKIKYGSVLITIHEDQIMQIDATERVRFPQNKNKQQPGKSSGQPRTSPSRN</sequence>
<dbReference type="Pfam" id="PF10055">
    <property type="entry name" value="DUF2292"/>
    <property type="match status" value="1"/>
</dbReference>
<dbReference type="EMBL" id="BA000004">
    <property type="protein sequence ID" value="BAB06845.1"/>
    <property type="molecule type" value="Genomic_DNA"/>
</dbReference>
<name>Q9K880_HALH5</name>
<dbReference type="eggNOG" id="COG5583">
    <property type="taxonomic scope" value="Bacteria"/>
</dbReference>
<dbReference type="HOGENOM" id="CLU_198116_1_1_9"/>
<feature type="compositionally biased region" description="Polar residues" evidence="1">
    <location>
        <begin position="46"/>
        <end position="67"/>
    </location>
</feature>